<dbReference type="Pfam" id="PF00005">
    <property type="entry name" value="ABC_tran"/>
    <property type="match status" value="2"/>
</dbReference>
<feature type="binding site" evidence="11">
    <location>
        <begin position="36"/>
        <end position="43"/>
    </location>
    <ligand>
        <name>ATP</name>
        <dbReference type="ChEBI" id="CHEBI:30616"/>
        <label>1</label>
    </ligand>
</feature>
<dbReference type="InterPro" id="IPR003593">
    <property type="entry name" value="AAA+_ATPase"/>
</dbReference>
<feature type="compositionally biased region" description="Basic and acidic residues" evidence="12">
    <location>
        <begin position="529"/>
        <end position="544"/>
    </location>
</feature>
<keyword evidence="1 11" id="KW-0963">Cytoplasm</keyword>
<evidence type="ECO:0000256" key="6">
    <source>
        <dbReference type="ARBA" id="ARBA00022840"/>
    </source>
</evidence>
<dbReference type="Pfam" id="PF16326">
    <property type="entry name" value="ABC_tran_CTD"/>
    <property type="match status" value="1"/>
</dbReference>
<feature type="binding site" evidence="11">
    <location>
        <begin position="351"/>
        <end position="358"/>
    </location>
    <ligand>
        <name>ATP</name>
        <dbReference type="ChEBI" id="CHEBI:30616"/>
        <label>2</label>
    </ligand>
</feature>
<evidence type="ECO:0000256" key="10">
    <source>
        <dbReference type="ARBA" id="ARBA00061478"/>
    </source>
</evidence>
<feature type="region of interest" description="Disordered" evidence="12">
    <location>
        <begin position="529"/>
        <end position="568"/>
    </location>
</feature>
<dbReference type="SMART" id="SM00382">
    <property type="entry name" value="AAA"/>
    <property type="match status" value="2"/>
</dbReference>
<organism evidence="14 15">
    <name type="scientific">Alloalcanivorax marinus</name>
    <dbReference type="NCBI Taxonomy" id="1177169"/>
    <lineage>
        <taxon>Bacteria</taxon>
        <taxon>Pseudomonadati</taxon>
        <taxon>Pseudomonadota</taxon>
        <taxon>Gammaproteobacteria</taxon>
        <taxon>Oceanospirillales</taxon>
        <taxon>Alcanivoracaceae</taxon>
        <taxon>Alloalcanivorax</taxon>
    </lineage>
</organism>
<evidence type="ECO:0000256" key="8">
    <source>
        <dbReference type="ARBA" id="ARBA00023204"/>
    </source>
</evidence>
<dbReference type="GO" id="GO:0003677">
    <property type="term" value="F:DNA binding"/>
    <property type="evidence" value="ECO:0007669"/>
    <property type="project" value="UniProtKB-UniRule"/>
</dbReference>
<dbReference type="PANTHER" id="PTHR42855">
    <property type="entry name" value="ABC TRANSPORTER ATP-BINDING SUBUNIT"/>
    <property type="match status" value="1"/>
</dbReference>
<evidence type="ECO:0000256" key="12">
    <source>
        <dbReference type="SAM" id="MobiDB-lite"/>
    </source>
</evidence>
<dbReference type="EMBL" id="JAJGNA010000004">
    <property type="protein sequence ID" value="MCC4308039.1"/>
    <property type="molecule type" value="Genomic_DNA"/>
</dbReference>
<dbReference type="InterPro" id="IPR051309">
    <property type="entry name" value="ABCF_ATPase"/>
</dbReference>
<dbReference type="GO" id="GO:0006281">
    <property type="term" value="P:DNA repair"/>
    <property type="evidence" value="ECO:0007669"/>
    <property type="project" value="UniProtKB-KW"/>
</dbReference>
<keyword evidence="11" id="KW-0175">Coiled coil</keyword>
<comment type="catalytic activity">
    <reaction evidence="9 11">
        <text>ATP + H2O = ADP + phosphate + H(+)</text>
        <dbReference type="Rhea" id="RHEA:13065"/>
        <dbReference type="ChEBI" id="CHEBI:15377"/>
        <dbReference type="ChEBI" id="CHEBI:15378"/>
        <dbReference type="ChEBI" id="CHEBI:30616"/>
        <dbReference type="ChEBI" id="CHEBI:43474"/>
        <dbReference type="ChEBI" id="CHEBI:456216"/>
    </reaction>
</comment>
<evidence type="ECO:0000256" key="11">
    <source>
        <dbReference type="HAMAP-Rule" id="MF_00848"/>
    </source>
</evidence>
<feature type="domain" description="ABC transporter" evidence="13">
    <location>
        <begin position="319"/>
        <end position="538"/>
    </location>
</feature>
<evidence type="ECO:0000256" key="5">
    <source>
        <dbReference type="ARBA" id="ARBA00022801"/>
    </source>
</evidence>
<keyword evidence="2 11" id="KW-0677">Repeat</keyword>
<dbReference type="FunFam" id="3.40.50.300:FF:000011">
    <property type="entry name" value="Putative ABC transporter ATP-binding component"/>
    <property type="match status" value="1"/>
</dbReference>
<dbReference type="GO" id="GO:0005737">
    <property type="term" value="C:cytoplasm"/>
    <property type="evidence" value="ECO:0007669"/>
    <property type="project" value="UniProtKB-SubCell"/>
</dbReference>
<feature type="coiled-coil region" evidence="11">
    <location>
        <begin position="580"/>
        <end position="634"/>
    </location>
</feature>
<dbReference type="Gene3D" id="3.40.50.300">
    <property type="entry name" value="P-loop containing nucleotide triphosphate hydrolases"/>
    <property type="match status" value="2"/>
</dbReference>
<feature type="domain" description="ABC transporter" evidence="13">
    <location>
        <begin position="4"/>
        <end position="252"/>
    </location>
</feature>
<dbReference type="Proteomes" id="UP001108027">
    <property type="component" value="Unassembled WGS sequence"/>
</dbReference>
<protein>
    <recommendedName>
        <fullName evidence="11">ATP-binding protein Uup</fullName>
        <ecNumber evidence="11">3.6.1.-</ecNumber>
    </recommendedName>
</protein>
<dbReference type="InterPro" id="IPR032524">
    <property type="entry name" value="ABC_tran_C"/>
</dbReference>
<keyword evidence="6 11" id="KW-0067">ATP-binding</keyword>
<evidence type="ECO:0000256" key="9">
    <source>
        <dbReference type="ARBA" id="ARBA00049360"/>
    </source>
</evidence>
<dbReference type="Gene3D" id="1.10.287.380">
    <property type="entry name" value="Valyl-tRNA synthetase, C-terminal domain"/>
    <property type="match status" value="1"/>
</dbReference>
<keyword evidence="3 11" id="KW-0547">Nucleotide-binding</keyword>
<dbReference type="PROSITE" id="PS50893">
    <property type="entry name" value="ABC_TRANSPORTER_2"/>
    <property type="match status" value="2"/>
</dbReference>
<dbReference type="FunFam" id="3.40.50.300:FF:000309">
    <property type="entry name" value="ABC transporter ATP-binding protein"/>
    <property type="match status" value="1"/>
</dbReference>
<evidence type="ECO:0000256" key="4">
    <source>
        <dbReference type="ARBA" id="ARBA00022763"/>
    </source>
</evidence>
<feature type="compositionally biased region" description="Low complexity" evidence="12">
    <location>
        <begin position="546"/>
        <end position="561"/>
    </location>
</feature>
<keyword evidence="15" id="KW-1185">Reference proteome</keyword>
<dbReference type="InterPro" id="IPR043686">
    <property type="entry name" value="Uup"/>
</dbReference>
<keyword evidence="5 11" id="KW-0378">Hydrolase</keyword>
<evidence type="ECO:0000256" key="1">
    <source>
        <dbReference type="ARBA" id="ARBA00022490"/>
    </source>
</evidence>
<dbReference type="EC" id="3.6.1.-" evidence="11"/>
<comment type="subcellular location">
    <subcellularLocation>
        <location evidence="11">Cytoplasm</location>
    </subcellularLocation>
    <text evidence="11">Associates with ribosomes.</text>
</comment>
<dbReference type="InterPro" id="IPR027417">
    <property type="entry name" value="P-loop_NTPase"/>
</dbReference>
<dbReference type="AlphaFoldDB" id="A0A9Q3YLR1"/>
<keyword evidence="8 11" id="KW-0234">DNA repair</keyword>
<dbReference type="Pfam" id="PF12848">
    <property type="entry name" value="ABC_tran_Xtn"/>
    <property type="match status" value="1"/>
</dbReference>
<comment type="similarity">
    <text evidence="10 11">Belongs to the ABC transporter superfamily. ABCF family. Uup subfamily.</text>
</comment>
<accession>A0A9Q3YLR1</accession>
<comment type="function">
    <text evidence="11">Probably plays a role in ribosome assembly or function. May be involved in resolution of branched DNA intermediates that result from template switching in postreplication gaps. Binds DNA and has ATPase activity.</text>
</comment>
<dbReference type="CDD" id="cd03221">
    <property type="entry name" value="ABCF_EF-3"/>
    <property type="match status" value="2"/>
</dbReference>
<name>A0A9Q3YLR1_9GAMM</name>
<evidence type="ECO:0000313" key="15">
    <source>
        <dbReference type="Proteomes" id="UP001108027"/>
    </source>
</evidence>
<comment type="caution">
    <text evidence="14">The sequence shown here is derived from an EMBL/GenBank/DDBJ whole genome shotgun (WGS) entry which is preliminary data.</text>
</comment>
<dbReference type="RefSeq" id="WP_228233365.1">
    <property type="nucleotide sequence ID" value="NZ_ARXL01000152.1"/>
</dbReference>
<evidence type="ECO:0000256" key="2">
    <source>
        <dbReference type="ARBA" id="ARBA00022737"/>
    </source>
</evidence>
<dbReference type="PROSITE" id="PS00211">
    <property type="entry name" value="ABC_TRANSPORTER_1"/>
    <property type="match status" value="2"/>
</dbReference>
<gene>
    <name evidence="11" type="primary">uup</name>
    <name evidence="14" type="ORF">LL252_05595</name>
</gene>
<sequence>MPLITLRDLDLHYGEQPLLDQVNLAIEPGERLCLVGRNGTGKSTLFKVLTGEQQADDGQIETARELTVARLEQEVPDDQDHSVHEMVAGGLGELGELLNEHERLTRALAAGDDDAMSRFEALSERIEAHGAWQLFNRVETVLSKLNLDGAAGFAGLSGGMKRRVLLARALVREPDILLLDEPTNHLDLDSIRWLETFLKSYPATLVFISHDRAFIRALATRIIELDRGKLTSWPGDYDKYLAGKQAALENEERANAEFDKKLSQEERWIRQGIKARRTRNEGRVRALKSLRDQYAQRRNRQGTAGLEIQQGDSSGKVVIEAEHLACQVGGKRILGDFSLTVMRGDRIGVLGPNGCGKSTLIRLLLGRLPPDRGTVKTGTQLQVAYFDQLRDTLDGDKSVLDNLAEGSDVVEINGRKKHVMGYLQDFLFEPARARQPVRSLSGGERNRLLLAKLFSKPFNLLVLDEPTNDLDVETLELLEEQLVNYQGTLLLVSHDREFIDNVVTSTLVFEGDGDPNSYVGGYQDWLRQRPEPARERDVKGDGDGPKAAATKTETKVKSVAADGPPGAAPRKLTYKEQLELKALPEKIEALEAELDAVQHRLADPDFYKGPAEDIATAQRELQTLEDTLNDHYGRWEELDQRPS</sequence>
<dbReference type="GO" id="GO:0043022">
    <property type="term" value="F:ribosome binding"/>
    <property type="evidence" value="ECO:0007669"/>
    <property type="project" value="UniProtKB-UniRule"/>
</dbReference>
<dbReference type="SUPFAM" id="SSF52540">
    <property type="entry name" value="P-loop containing nucleoside triphosphate hydrolases"/>
    <property type="match status" value="2"/>
</dbReference>
<keyword evidence="7 11" id="KW-0238">DNA-binding</keyword>
<dbReference type="InterPro" id="IPR037118">
    <property type="entry name" value="Val-tRNA_synth_C_sf"/>
</dbReference>
<dbReference type="HAMAP" id="MF_00848">
    <property type="entry name" value="Uup"/>
    <property type="match status" value="1"/>
</dbReference>
<evidence type="ECO:0000256" key="3">
    <source>
        <dbReference type="ARBA" id="ARBA00022741"/>
    </source>
</evidence>
<dbReference type="GO" id="GO:0005524">
    <property type="term" value="F:ATP binding"/>
    <property type="evidence" value="ECO:0007669"/>
    <property type="project" value="UniProtKB-UniRule"/>
</dbReference>
<dbReference type="PANTHER" id="PTHR42855:SF1">
    <property type="entry name" value="ABC TRANSPORTER DOMAIN-CONTAINING PROTEIN"/>
    <property type="match status" value="1"/>
</dbReference>
<dbReference type="GO" id="GO:0016887">
    <property type="term" value="F:ATP hydrolysis activity"/>
    <property type="evidence" value="ECO:0007669"/>
    <property type="project" value="UniProtKB-UniRule"/>
</dbReference>
<dbReference type="InterPro" id="IPR017871">
    <property type="entry name" value="ABC_transporter-like_CS"/>
</dbReference>
<evidence type="ECO:0000256" key="7">
    <source>
        <dbReference type="ARBA" id="ARBA00023125"/>
    </source>
</evidence>
<reference evidence="14" key="1">
    <citation type="submission" date="2021-10" db="EMBL/GenBank/DDBJ databases">
        <title>The diversity and Nitrogen Metabolism of Culturable Nitrate-Utilizing Bacteria Within the Oxygen Minimum Zone of the Changjiang (Yangtze River)Estuary.</title>
        <authorList>
            <person name="Zhang D."/>
            <person name="Zheng J."/>
            <person name="Liu S."/>
            <person name="He W."/>
        </authorList>
    </citation>
    <scope>NUCLEOTIDE SEQUENCE</scope>
    <source>
        <strain evidence="14">FXH-223</strain>
    </source>
</reference>
<keyword evidence="4 11" id="KW-0227">DNA damage</keyword>
<evidence type="ECO:0000313" key="14">
    <source>
        <dbReference type="EMBL" id="MCC4308039.1"/>
    </source>
</evidence>
<dbReference type="InterPro" id="IPR003439">
    <property type="entry name" value="ABC_transporter-like_ATP-bd"/>
</dbReference>
<dbReference type="InterPro" id="IPR032781">
    <property type="entry name" value="ABC_tran_Xtn"/>
</dbReference>
<proteinExistence type="inferred from homology"/>
<evidence type="ECO:0000259" key="13">
    <source>
        <dbReference type="PROSITE" id="PS50893"/>
    </source>
</evidence>